<dbReference type="SUPFAM" id="SSF49313">
    <property type="entry name" value="Cadherin-like"/>
    <property type="match status" value="1"/>
</dbReference>
<dbReference type="RefSeq" id="WP_114404036.1">
    <property type="nucleotide sequence ID" value="NZ_QOWE01000001.1"/>
</dbReference>
<evidence type="ECO:0000313" key="5">
    <source>
        <dbReference type="Proteomes" id="UP000253383"/>
    </source>
</evidence>
<dbReference type="SUPFAM" id="SSF52266">
    <property type="entry name" value="SGNH hydrolase"/>
    <property type="match status" value="1"/>
</dbReference>
<evidence type="ECO:0000256" key="1">
    <source>
        <dbReference type="ARBA" id="ARBA00022801"/>
    </source>
</evidence>
<dbReference type="Proteomes" id="UP000253383">
    <property type="component" value="Unassembled WGS sequence"/>
</dbReference>
<dbReference type="GO" id="GO:0016020">
    <property type="term" value="C:membrane"/>
    <property type="evidence" value="ECO:0007669"/>
    <property type="project" value="InterPro"/>
</dbReference>
<keyword evidence="5" id="KW-1185">Reference proteome</keyword>
<protein>
    <recommendedName>
        <fullName evidence="3">Dystroglycan-type cadherin-like domain-containing protein</fullName>
    </recommendedName>
</protein>
<proteinExistence type="predicted"/>
<dbReference type="AlphaFoldDB" id="A0A368JXU8"/>
<sequence>MPKNLLSKVGIVLVLLLGAATLRAQVAVSWPQNGMVFQRGFDNKASVKCIITSTNGQTISSLQLLFYKYTLTGNTQGPLNPVTGNSQSWTTVPISGAGTCQVTAQIDVAGGMYKVRAKDNSGRETAEFDLGVGEVFAIAGQSNASGIVNANNPAYETGNATFVRFFNEKDQSNNLQGFEENDPGKCAGCSPETVYFQWYWGGLGNKLIQTLNVPVAFYQNSMSSTSVVEWRNSSQNRNTPFNDGQPRFINGFPYRNLKNFLTGRAKQTGLRAILWHQGENDIRGDPSTPNNSPANTTGGFPRATRYYDVRTNAINMSETDDNLLNELIGQSRADLGADVPWVIAQASHLRGITDPLVIQRQVKVIGYATHDNSNPVAAPKAFGDPFVSPYGRANIFNGPNTDQFGNSYRQPDPDKTHFNNLGQSAVATEWNKALTTPYNGQNFFNASVPMLNKGETTGVPTNVACNPTTPPVVSGNFDGYLYGADCETFRGWAWDANQKNTPISVQILDGTTVIATLTADEFRQDLANAGKGDGRHAFRYFIDNSLKNGAKHSLSARVTGSSFVLKSGPKVIECQGTGTPPPANNPPQSPTVSALSAQQGVAYSTTLPVFSDSDGETLTYGLSPVPTGLGFNPASRVLSGTPTVNGTFTLTYTATDPRGGTGSTPVTLTIQPPTTQPPSSTTVTGSFEGYLDKVECGTMRGWVWDRNKPNTPMTIEFYANGVSIGTTEANIYRQDLKDAAKGNGAHAYSFTTPASLKNNATHQISAKILNSSYTLKGAPKPLTCAPPAARVSAGVSERNLTVTVLGNPVGETVGVEVRGAEGQFLHLQLSDLNGRMLAGQDVAEAGTVEIQHLPVGRQPTGLLLLRVVSGQQAVTVKVLKP</sequence>
<dbReference type="InterPro" id="IPR005181">
    <property type="entry name" value="SASA"/>
</dbReference>
<evidence type="ECO:0000259" key="3">
    <source>
        <dbReference type="SMART" id="SM00736"/>
    </source>
</evidence>
<comment type="caution">
    <text evidence="4">The sequence shown here is derived from an EMBL/GenBank/DDBJ whole genome shotgun (WGS) entry which is preliminary data.</text>
</comment>
<dbReference type="OrthoDB" id="933315at2"/>
<reference evidence="4 5" key="1">
    <citation type="submission" date="2018-07" db="EMBL/GenBank/DDBJ databases">
        <title>Genome analysis of Larkinella rosea.</title>
        <authorList>
            <person name="Zhou Z."/>
            <person name="Wang G."/>
        </authorList>
    </citation>
    <scope>NUCLEOTIDE SEQUENCE [LARGE SCALE GENOMIC DNA]</scope>
    <source>
        <strain evidence="5">zzj9</strain>
    </source>
</reference>
<keyword evidence="1" id="KW-0378">Hydrolase</keyword>
<dbReference type="SMART" id="SM00736">
    <property type="entry name" value="CADG"/>
    <property type="match status" value="1"/>
</dbReference>
<dbReference type="InterPro" id="IPR036514">
    <property type="entry name" value="SGNH_hydro_sf"/>
</dbReference>
<evidence type="ECO:0000256" key="2">
    <source>
        <dbReference type="SAM" id="MobiDB-lite"/>
    </source>
</evidence>
<dbReference type="Pfam" id="PF03629">
    <property type="entry name" value="SASA"/>
    <property type="match status" value="1"/>
</dbReference>
<dbReference type="Pfam" id="PF05345">
    <property type="entry name" value="He_PIG"/>
    <property type="match status" value="1"/>
</dbReference>
<evidence type="ECO:0000313" key="4">
    <source>
        <dbReference type="EMBL" id="RCR71504.1"/>
    </source>
</evidence>
<feature type="domain" description="Dystroglycan-type cadherin-like" evidence="3">
    <location>
        <begin position="587"/>
        <end position="677"/>
    </location>
</feature>
<gene>
    <name evidence="4" type="ORF">DUE52_00800</name>
</gene>
<name>A0A368JXU8_9BACT</name>
<accession>A0A368JXU8</accession>
<dbReference type="Gene3D" id="3.40.50.1110">
    <property type="entry name" value="SGNH hydrolase"/>
    <property type="match status" value="1"/>
</dbReference>
<dbReference type="GO" id="GO:0016788">
    <property type="term" value="F:hydrolase activity, acting on ester bonds"/>
    <property type="evidence" value="ECO:0007669"/>
    <property type="project" value="UniProtKB-ARBA"/>
</dbReference>
<feature type="compositionally biased region" description="Polar residues" evidence="2">
    <location>
        <begin position="287"/>
        <end position="298"/>
    </location>
</feature>
<dbReference type="InterPro" id="IPR006644">
    <property type="entry name" value="Cadg"/>
</dbReference>
<organism evidence="4 5">
    <name type="scientific">Larkinella punicea</name>
    <dbReference type="NCBI Taxonomy" id="2315727"/>
    <lineage>
        <taxon>Bacteria</taxon>
        <taxon>Pseudomonadati</taxon>
        <taxon>Bacteroidota</taxon>
        <taxon>Cytophagia</taxon>
        <taxon>Cytophagales</taxon>
        <taxon>Spirosomataceae</taxon>
        <taxon>Larkinella</taxon>
    </lineage>
</organism>
<dbReference type="Gene3D" id="2.60.40.10">
    <property type="entry name" value="Immunoglobulins"/>
    <property type="match status" value="1"/>
</dbReference>
<dbReference type="EMBL" id="QOWE01000001">
    <property type="protein sequence ID" value="RCR71504.1"/>
    <property type="molecule type" value="Genomic_DNA"/>
</dbReference>
<feature type="region of interest" description="Disordered" evidence="2">
    <location>
        <begin position="280"/>
        <end position="302"/>
    </location>
</feature>
<dbReference type="GO" id="GO:0005509">
    <property type="term" value="F:calcium ion binding"/>
    <property type="evidence" value="ECO:0007669"/>
    <property type="project" value="InterPro"/>
</dbReference>
<dbReference type="InterPro" id="IPR015919">
    <property type="entry name" value="Cadherin-like_sf"/>
</dbReference>
<dbReference type="InterPro" id="IPR013783">
    <property type="entry name" value="Ig-like_fold"/>
</dbReference>